<feature type="compositionally biased region" description="Polar residues" evidence="1">
    <location>
        <begin position="417"/>
        <end position="431"/>
    </location>
</feature>
<feature type="compositionally biased region" description="Low complexity" evidence="1">
    <location>
        <begin position="1"/>
        <end position="15"/>
    </location>
</feature>
<gene>
    <name evidence="4" type="ORF">ACFP2T_15885</name>
</gene>
<dbReference type="Proteomes" id="UP001596203">
    <property type="component" value="Unassembled WGS sequence"/>
</dbReference>
<evidence type="ECO:0000256" key="2">
    <source>
        <dbReference type="SAM" id="Phobius"/>
    </source>
</evidence>
<comment type="caution">
    <text evidence="4">The sequence shown here is derived from an EMBL/GenBank/DDBJ whole genome shotgun (WGS) entry which is preliminary data.</text>
</comment>
<feature type="transmembrane region" description="Helical" evidence="2">
    <location>
        <begin position="359"/>
        <end position="376"/>
    </location>
</feature>
<dbReference type="Pfam" id="PF04235">
    <property type="entry name" value="DUF418"/>
    <property type="match status" value="1"/>
</dbReference>
<dbReference type="InterPro" id="IPR007349">
    <property type="entry name" value="DUF418"/>
</dbReference>
<feature type="region of interest" description="Disordered" evidence="1">
    <location>
        <begin position="402"/>
        <end position="443"/>
    </location>
</feature>
<protein>
    <submittedName>
        <fullName evidence="4">DUF418 domain-containing protein</fullName>
    </submittedName>
</protein>
<feature type="transmembrane region" description="Helical" evidence="2">
    <location>
        <begin position="209"/>
        <end position="232"/>
    </location>
</feature>
<feature type="compositionally biased region" description="Low complexity" evidence="1">
    <location>
        <begin position="402"/>
        <end position="414"/>
    </location>
</feature>
<name>A0ABW1K9J3_9ACTN</name>
<feature type="transmembrane region" description="Helical" evidence="2">
    <location>
        <begin position="125"/>
        <end position="152"/>
    </location>
</feature>
<sequence length="443" mass="46055">MSRLPSPADAGADAPAAPPVGGTLTSADRSLAPDLARGAMLLLIALAHAHMYLYGQPTGFRGYALDAGPVDQVVAGLQVLFVDGRALPMFAALFGYGLVRLADRRAATGADWPEVRGLLRRRSRWLIAFGFAHALLLFFGDILATYGLLGLVLVGMVRARDRTLLWVAGLWTLVFAAISTMPALQLIEAGSMPLPTSVESPFAAIGPRLAAWAVLVPLLALDVVTPLLLGIWAARRRLLDDPGRHRTLLTRTAVVGIALAVLGGTPLALIDAGVWNGWTAATAVPAYVLHGLTGIAAGLGYAALVGLIADHRAAVPGRIITALAACGQRSLTCYLLQSVAFVALFAPFTAGLGGRLTDAGASAVAVGVWLGTVLLAELMRRSGQRGPAEVLLRRLSYRTVPARTRGPAGTTTGRDQAGTTGPDQVTASATGSAGPADRRRLLS</sequence>
<feature type="transmembrane region" description="Helical" evidence="2">
    <location>
        <begin position="253"/>
        <end position="275"/>
    </location>
</feature>
<keyword evidence="2" id="KW-0812">Transmembrane</keyword>
<feature type="transmembrane region" description="Helical" evidence="2">
    <location>
        <begin position="287"/>
        <end position="310"/>
    </location>
</feature>
<keyword evidence="2" id="KW-1133">Transmembrane helix</keyword>
<keyword evidence="5" id="KW-1185">Reference proteome</keyword>
<keyword evidence="2" id="KW-0472">Membrane</keyword>
<evidence type="ECO:0000256" key="1">
    <source>
        <dbReference type="SAM" id="MobiDB-lite"/>
    </source>
</evidence>
<feature type="region of interest" description="Disordered" evidence="1">
    <location>
        <begin position="1"/>
        <end position="20"/>
    </location>
</feature>
<dbReference type="PANTHER" id="PTHR30590:SF2">
    <property type="entry name" value="INNER MEMBRANE PROTEIN"/>
    <property type="match status" value="1"/>
</dbReference>
<dbReference type="RefSeq" id="WP_377422128.1">
    <property type="nucleotide sequence ID" value="NZ_JBHSPR010000010.1"/>
</dbReference>
<dbReference type="InterPro" id="IPR052529">
    <property type="entry name" value="Bact_Transport_Assoc"/>
</dbReference>
<dbReference type="PANTHER" id="PTHR30590">
    <property type="entry name" value="INNER MEMBRANE PROTEIN"/>
    <property type="match status" value="1"/>
</dbReference>
<feature type="transmembrane region" description="Helical" evidence="2">
    <location>
        <begin position="331"/>
        <end position="353"/>
    </location>
</feature>
<feature type="transmembrane region" description="Helical" evidence="2">
    <location>
        <begin position="164"/>
        <end position="187"/>
    </location>
</feature>
<proteinExistence type="predicted"/>
<reference evidence="5" key="1">
    <citation type="journal article" date="2019" name="Int. J. Syst. Evol. Microbiol.">
        <title>The Global Catalogue of Microorganisms (GCM) 10K type strain sequencing project: providing services to taxonomists for standard genome sequencing and annotation.</title>
        <authorList>
            <consortium name="The Broad Institute Genomics Platform"/>
            <consortium name="The Broad Institute Genome Sequencing Center for Infectious Disease"/>
            <person name="Wu L."/>
            <person name="Ma J."/>
        </authorList>
    </citation>
    <scope>NUCLEOTIDE SEQUENCE [LARGE SCALE GENOMIC DNA]</scope>
    <source>
        <strain evidence="5">ZS-35-S2</strain>
    </source>
</reference>
<evidence type="ECO:0000313" key="4">
    <source>
        <dbReference type="EMBL" id="MFC6017683.1"/>
    </source>
</evidence>
<evidence type="ECO:0000313" key="5">
    <source>
        <dbReference type="Proteomes" id="UP001596203"/>
    </source>
</evidence>
<accession>A0ABW1K9J3</accession>
<feature type="domain" description="DUF418" evidence="3">
    <location>
        <begin position="233"/>
        <end position="398"/>
    </location>
</feature>
<dbReference type="EMBL" id="JBHSPR010000010">
    <property type="protein sequence ID" value="MFC6017683.1"/>
    <property type="molecule type" value="Genomic_DNA"/>
</dbReference>
<organism evidence="4 5">
    <name type="scientific">Plantactinospora solaniradicis</name>
    <dbReference type="NCBI Taxonomy" id="1723736"/>
    <lineage>
        <taxon>Bacteria</taxon>
        <taxon>Bacillati</taxon>
        <taxon>Actinomycetota</taxon>
        <taxon>Actinomycetes</taxon>
        <taxon>Micromonosporales</taxon>
        <taxon>Micromonosporaceae</taxon>
        <taxon>Plantactinospora</taxon>
    </lineage>
</organism>
<evidence type="ECO:0000259" key="3">
    <source>
        <dbReference type="Pfam" id="PF04235"/>
    </source>
</evidence>